<dbReference type="OrthoDB" id="9813804at2"/>
<sequence length="161" mass="16632">MQTVVEAIVSALLLIGSLFTLIGAIGLVRLPDFFMRLHGPTKSTTLGVGGIVLASVIYFSAHNNFASLHELLIPAFLFLTAPISAHMLAKAGIQQRVPLSAGTRGRPPATGACAEHGDTREMSNADEGANDGAALNRHKPQQGGAPGAQAARADGKPAQDS</sequence>
<dbReference type="Proteomes" id="UP000295722">
    <property type="component" value="Unassembled WGS sequence"/>
</dbReference>
<reference evidence="3 4" key="1">
    <citation type="submission" date="2019-03" db="EMBL/GenBank/DDBJ databases">
        <title>Paraburkholderia sp. 4M-K11, isolated from subtropical forest soil.</title>
        <authorList>
            <person name="Gao Z.-H."/>
            <person name="Qiu L.-H."/>
        </authorList>
    </citation>
    <scope>NUCLEOTIDE SEQUENCE [LARGE SCALE GENOMIC DNA]</scope>
    <source>
        <strain evidence="3 4">4M-K11</strain>
    </source>
</reference>
<feature type="compositionally biased region" description="Low complexity" evidence="1">
    <location>
        <begin position="141"/>
        <end position="151"/>
    </location>
</feature>
<feature type="transmembrane region" description="Helical" evidence="2">
    <location>
        <begin position="40"/>
        <end position="59"/>
    </location>
</feature>
<protein>
    <submittedName>
        <fullName evidence="3">Na+/H+ antiporter subunit G</fullName>
    </submittedName>
</protein>
<evidence type="ECO:0000256" key="1">
    <source>
        <dbReference type="SAM" id="MobiDB-lite"/>
    </source>
</evidence>
<comment type="caution">
    <text evidence="3">The sequence shown here is derived from an EMBL/GenBank/DDBJ whole genome shotgun (WGS) entry which is preliminary data.</text>
</comment>
<feature type="region of interest" description="Disordered" evidence="1">
    <location>
        <begin position="99"/>
        <end position="161"/>
    </location>
</feature>
<dbReference type="NCBIfam" id="NF009316">
    <property type="entry name" value="PRK12674.1-5"/>
    <property type="match status" value="1"/>
</dbReference>
<dbReference type="EMBL" id="SMRP01000001">
    <property type="protein sequence ID" value="TDG26326.1"/>
    <property type="molecule type" value="Genomic_DNA"/>
</dbReference>
<feature type="transmembrane region" description="Helical" evidence="2">
    <location>
        <begin position="6"/>
        <end position="28"/>
    </location>
</feature>
<feature type="transmembrane region" description="Helical" evidence="2">
    <location>
        <begin position="71"/>
        <end position="89"/>
    </location>
</feature>
<evidence type="ECO:0000313" key="3">
    <source>
        <dbReference type="EMBL" id="TDG26326.1"/>
    </source>
</evidence>
<dbReference type="NCBIfam" id="TIGR01300">
    <property type="entry name" value="CPA3_mnhG_phaG"/>
    <property type="match status" value="1"/>
</dbReference>
<keyword evidence="2" id="KW-0472">Membrane</keyword>
<keyword evidence="4" id="KW-1185">Reference proteome</keyword>
<keyword evidence="2" id="KW-0812">Transmembrane</keyword>
<evidence type="ECO:0000256" key="2">
    <source>
        <dbReference type="SAM" id="Phobius"/>
    </source>
</evidence>
<dbReference type="AlphaFoldDB" id="A0A4R5MHE9"/>
<accession>A0A4R5MHE9</accession>
<name>A0A4R5MHE9_9BURK</name>
<organism evidence="3 4">
    <name type="scientific">Paraburkholderia silviterrae</name>
    <dbReference type="NCBI Taxonomy" id="2528715"/>
    <lineage>
        <taxon>Bacteria</taxon>
        <taxon>Pseudomonadati</taxon>
        <taxon>Pseudomonadota</taxon>
        <taxon>Betaproteobacteria</taxon>
        <taxon>Burkholderiales</taxon>
        <taxon>Burkholderiaceae</taxon>
        <taxon>Paraburkholderia</taxon>
    </lineage>
</organism>
<dbReference type="PANTHER" id="PTHR34703:SF1">
    <property type="entry name" value="ANTIPORTER SUBUNIT MNHG2-RELATED"/>
    <property type="match status" value="1"/>
</dbReference>
<evidence type="ECO:0000313" key="4">
    <source>
        <dbReference type="Proteomes" id="UP000295722"/>
    </source>
</evidence>
<dbReference type="GO" id="GO:0015385">
    <property type="term" value="F:sodium:proton antiporter activity"/>
    <property type="evidence" value="ECO:0007669"/>
    <property type="project" value="TreeGrafter"/>
</dbReference>
<proteinExistence type="predicted"/>
<gene>
    <name evidence="3" type="ORF">EYW47_02960</name>
</gene>
<dbReference type="InterPro" id="IPR005133">
    <property type="entry name" value="PhaG_MnhG_YufB"/>
</dbReference>
<dbReference type="Pfam" id="PF03334">
    <property type="entry name" value="PhaG_MnhG_YufB"/>
    <property type="match status" value="1"/>
</dbReference>
<keyword evidence="2" id="KW-1133">Transmembrane helix</keyword>
<dbReference type="PANTHER" id="PTHR34703">
    <property type="entry name" value="ANTIPORTER SUBUNIT MNHG2-RELATED"/>
    <property type="match status" value="1"/>
</dbReference>